<feature type="transmembrane region" description="Helical" evidence="6">
    <location>
        <begin position="515"/>
        <end position="536"/>
    </location>
</feature>
<feature type="transmembrane region" description="Helical" evidence="6">
    <location>
        <begin position="439"/>
        <end position="462"/>
    </location>
</feature>
<evidence type="ECO:0000313" key="8">
    <source>
        <dbReference type="EMBL" id="CAD8198674.1"/>
    </source>
</evidence>
<dbReference type="PANTHER" id="PTHR12266:SF0">
    <property type="entry name" value="MITOCHONDRIAL SODIUM_CALCIUM EXCHANGER PROTEIN"/>
    <property type="match status" value="1"/>
</dbReference>
<organism evidence="8 9">
    <name type="scientific">Paramecium pentaurelia</name>
    <dbReference type="NCBI Taxonomy" id="43138"/>
    <lineage>
        <taxon>Eukaryota</taxon>
        <taxon>Sar</taxon>
        <taxon>Alveolata</taxon>
        <taxon>Ciliophora</taxon>
        <taxon>Intramacronucleata</taxon>
        <taxon>Oligohymenophorea</taxon>
        <taxon>Peniculida</taxon>
        <taxon>Parameciidae</taxon>
        <taxon>Paramecium</taxon>
    </lineage>
</organism>
<sequence>MYWHQVESPYEPKIFTCQKSDFMQASEHSQQCFIAQQYCQHDFLYFNYSILSYCWLNGSIMTTLIVSGFVGYQVYNGISEVIKEYLIPSLEAVKVRFEISEIMAGVTLLAFGNGAGDVLTALVASSYPGGIDYNIGATMGAGFFLCSIGVYLITKTSKSQIKMDPVHFWRNVGFQLISIFVIMVFGVIGQISYFSSISLTVLYLILVSLVYYQERDKIIKSRKDSLGERVQTVNEAKYDLEIAQKFDDMKLIFLWDKKSDIEQAAKPVKWANPLIRLNYVSGDTRVKMLAKKFRSTVKLTMANLDTQKQKWEKLSLHEKVRAIIIYPLQMILKFTLPKPQEDQFDKNQALIFPIPGSVFFVSVVFSFPDWWVYFLALMFGFGISIFINTTTPSQRSPPQYFFYIQLYCILGSLVWIFFLSGLLIDFLQFWAIITELNKTFLGFSLIAMGNVLPDCITLVSLAEEGYAIMALNGIYFGQMFTNLIGFSVAFLKQNFVNSGPIKFNLFSIIDIEQNAFKLMVILAAFLNLIFTLIMVVRNHYIITKYIAKVLTIFYCIFFILSSLSAFYHSWIKK</sequence>
<dbReference type="InterPro" id="IPR004837">
    <property type="entry name" value="NaCa_Exmemb"/>
</dbReference>
<evidence type="ECO:0000256" key="1">
    <source>
        <dbReference type="ARBA" id="ARBA00004141"/>
    </source>
</evidence>
<proteinExistence type="predicted"/>
<accession>A0A8S1XC97</accession>
<feature type="transmembrane region" description="Helical" evidence="6">
    <location>
        <begin position="50"/>
        <end position="75"/>
    </location>
</feature>
<comment type="subcellular location">
    <subcellularLocation>
        <location evidence="1">Membrane</location>
        <topology evidence="1">Multi-pass membrane protein</topology>
    </subcellularLocation>
</comment>
<evidence type="ECO:0000256" key="2">
    <source>
        <dbReference type="ARBA" id="ARBA00022448"/>
    </source>
</evidence>
<dbReference type="AlphaFoldDB" id="A0A8S1XC97"/>
<keyword evidence="2" id="KW-0813">Transport</keyword>
<evidence type="ECO:0000313" key="9">
    <source>
        <dbReference type="Proteomes" id="UP000689195"/>
    </source>
</evidence>
<feature type="transmembrane region" description="Helical" evidence="6">
    <location>
        <begin position="133"/>
        <end position="154"/>
    </location>
</feature>
<dbReference type="InterPro" id="IPR051359">
    <property type="entry name" value="CaCA_antiporter"/>
</dbReference>
<feature type="transmembrane region" description="Helical" evidence="6">
    <location>
        <begin position="400"/>
        <end position="433"/>
    </location>
</feature>
<reference evidence="8" key="1">
    <citation type="submission" date="2021-01" db="EMBL/GenBank/DDBJ databases">
        <authorList>
            <consortium name="Genoscope - CEA"/>
            <person name="William W."/>
        </authorList>
    </citation>
    <scope>NUCLEOTIDE SEQUENCE</scope>
</reference>
<dbReference type="Proteomes" id="UP000689195">
    <property type="component" value="Unassembled WGS sequence"/>
</dbReference>
<feature type="transmembrane region" description="Helical" evidence="6">
    <location>
        <begin position="371"/>
        <end position="388"/>
    </location>
</feature>
<evidence type="ECO:0000256" key="4">
    <source>
        <dbReference type="ARBA" id="ARBA00022989"/>
    </source>
</evidence>
<dbReference type="EMBL" id="CAJJDO010000119">
    <property type="protein sequence ID" value="CAD8198674.1"/>
    <property type="molecule type" value="Genomic_DNA"/>
</dbReference>
<keyword evidence="4 6" id="KW-1133">Transmembrane helix</keyword>
<dbReference type="GO" id="GO:0016020">
    <property type="term" value="C:membrane"/>
    <property type="evidence" value="ECO:0007669"/>
    <property type="project" value="UniProtKB-SubCell"/>
</dbReference>
<keyword evidence="9" id="KW-1185">Reference proteome</keyword>
<comment type="caution">
    <text evidence="8">The sequence shown here is derived from an EMBL/GenBank/DDBJ whole genome shotgun (WGS) entry which is preliminary data.</text>
</comment>
<gene>
    <name evidence="8" type="ORF">PPENT_87.1.T1190119</name>
</gene>
<dbReference type="Pfam" id="PF01699">
    <property type="entry name" value="Na_Ca_ex"/>
    <property type="match status" value="2"/>
</dbReference>
<protein>
    <recommendedName>
        <fullName evidence="7">Sodium/calcium exchanger membrane region domain-containing protein</fullName>
    </recommendedName>
</protein>
<feature type="transmembrane region" description="Helical" evidence="6">
    <location>
        <begin position="474"/>
        <end position="495"/>
    </location>
</feature>
<name>A0A8S1XC97_9CILI</name>
<feature type="domain" description="Sodium/calcium exchanger membrane region" evidence="7">
    <location>
        <begin position="81"/>
        <end position="211"/>
    </location>
</feature>
<keyword evidence="3 6" id="KW-0812">Transmembrane</keyword>
<feature type="domain" description="Sodium/calcium exchanger membrane region" evidence="7">
    <location>
        <begin position="406"/>
        <end position="561"/>
    </location>
</feature>
<dbReference type="OrthoDB" id="407410at2759"/>
<evidence type="ECO:0000256" key="3">
    <source>
        <dbReference type="ARBA" id="ARBA00022692"/>
    </source>
</evidence>
<evidence type="ECO:0000256" key="5">
    <source>
        <dbReference type="ARBA" id="ARBA00023136"/>
    </source>
</evidence>
<feature type="transmembrane region" description="Helical" evidence="6">
    <location>
        <begin position="545"/>
        <end position="567"/>
    </location>
</feature>
<evidence type="ECO:0000256" key="6">
    <source>
        <dbReference type="SAM" id="Phobius"/>
    </source>
</evidence>
<feature type="transmembrane region" description="Helical" evidence="6">
    <location>
        <begin position="193"/>
        <end position="212"/>
    </location>
</feature>
<dbReference type="PANTHER" id="PTHR12266">
    <property type="entry name" value="NA+/CA2+ K+ INDEPENDENT EXCHANGER"/>
    <property type="match status" value="1"/>
</dbReference>
<dbReference type="GO" id="GO:0008324">
    <property type="term" value="F:monoatomic cation transmembrane transporter activity"/>
    <property type="evidence" value="ECO:0007669"/>
    <property type="project" value="TreeGrafter"/>
</dbReference>
<feature type="transmembrane region" description="Helical" evidence="6">
    <location>
        <begin position="166"/>
        <end position="187"/>
    </location>
</feature>
<evidence type="ECO:0000259" key="7">
    <source>
        <dbReference type="Pfam" id="PF01699"/>
    </source>
</evidence>
<feature type="transmembrane region" description="Helical" evidence="6">
    <location>
        <begin position="348"/>
        <end position="365"/>
    </location>
</feature>
<feature type="transmembrane region" description="Helical" evidence="6">
    <location>
        <begin position="102"/>
        <end position="127"/>
    </location>
</feature>
<keyword evidence="5 6" id="KW-0472">Membrane</keyword>